<dbReference type="Gene3D" id="1.10.1040.10">
    <property type="entry name" value="N-(1-d-carboxylethyl)-l-norvaline Dehydrogenase, domain 2"/>
    <property type="match status" value="1"/>
</dbReference>
<dbReference type="Pfam" id="PF01210">
    <property type="entry name" value="NAD_Gly3P_dh_N"/>
    <property type="match status" value="1"/>
</dbReference>
<evidence type="ECO:0000313" key="4">
    <source>
        <dbReference type="EMBL" id="QEI09360.1"/>
    </source>
</evidence>
<dbReference type="GO" id="GO:0051287">
    <property type="term" value="F:NAD binding"/>
    <property type="evidence" value="ECO:0007669"/>
    <property type="project" value="InterPro"/>
</dbReference>
<evidence type="ECO:0000259" key="3">
    <source>
        <dbReference type="Pfam" id="PF02317"/>
    </source>
</evidence>
<keyword evidence="5" id="KW-1185">Reference proteome</keyword>
<dbReference type="AlphaFoldDB" id="A0A5C0B735"/>
<name>A0A5C0B735_9BURK</name>
<dbReference type="GO" id="GO:0016616">
    <property type="term" value="F:oxidoreductase activity, acting on the CH-OH group of donors, NAD or NADP as acceptor"/>
    <property type="evidence" value="ECO:0007669"/>
    <property type="project" value="InterPro"/>
</dbReference>
<dbReference type="PANTHER" id="PTHR38015">
    <property type="entry name" value="BLR6086 PROTEIN"/>
    <property type="match status" value="1"/>
</dbReference>
<dbReference type="GO" id="GO:0046168">
    <property type="term" value="P:glycerol-3-phosphate catabolic process"/>
    <property type="evidence" value="ECO:0007669"/>
    <property type="project" value="InterPro"/>
</dbReference>
<dbReference type="InterPro" id="IPR003421">
    <property type="entry name" value="Opine_DH"/>
</dbReference>
<evidence type="ECO:0000256" key="1">
    <source>
        <dbReference type="ARBA" id="ARBA00023002"/>
    </source>
</evidence>
<dbReference type="InterPro" id="IPR008927">
    <property type="entry name" value="6-PGluconate_DH-like_C_sf"/>
</dbReference>
<protein>
    <submittedName>
        <fullName evidence="4">NAD/NADP octopine/nopaline dehydrogenase</fullName>
    </submittedName>
</protein>
<reference evidence="4 5" key="1">
    <citation type="submission" date="2019-08" db="EMBL/GenBank/DDBJ databases">
        <title>Amphibian skin-associated Pigmentiphaga: genome sequence and occurrence across geography and hosts.</title>
        <authorList>
            <person name="Bletz M.C."/>
            <person name="Bunk B."/>
            <person name="Sproeer C."/>
            <person name="Biwer P."/>
            <person name="Reiter S."/>
            <person name="Rabemananjara F.C.E."/>
            <person name="Schulz S."/>
            <person name="Overmann J."/>
            <person name="Vences M."/>
        </authorList>
    </citation>
    <scope>NUCLEOTIDE SEQUENCE [LARGE SCALE GENOMIC DNA]</scope>
    <source>
        <strain evidence="4 5">Mada1488</strain>
    </source>
</reference>
<gene>
    <name evidence="4" type="ORF">FXN63_16025</name>
</gene>
<sequence length="354" mass="37436">MKVGVVGAGGIGLAYAAWMADRGHSVSIWSPRLAGVDAASAMTLTAGGVLTGSYPISQVVDAQALALDSEIIVITVPLNGHRRVMDALLPHLRSGQRVIVSSMGSLSSLYLYEQAQQRGIDIRVASFGSTALTARRKQANEVNIMTRRPSLGVSCLPFASAPQLLTDCEALFGNTFTLDENPLVSTLANTNAISHAPLALCNWTRIERAEAWPQYHYMTPRVAAVIEQLDSERMAVAQAFGWTLPSVKQKLSRSFGIEAEGLAGVAAALHAKRGGPPGPVDVATRYLSEDVPFGLVFVLALGQIAKVPMPATAATVAMSSLVVGEDFTAGNDLIDVLRISTETVEGLLQRVSGD</sequence>
<organism evidence="4 5">
    <name type="scientific">Pigmentiphaga aceris</name>
    <dbReference type="NCBI Taxonomy" id="1940612"/>
    <lineage>
        <taxon>Bacteria</taxon>
        <taxon>Pseudomonadati</taxon>
        <taxon>Pseudomonadota</taxon>
        <taxon>Betaproteobacteria</taxon>
        <taxon>Burkholderiales</taxon>
        <taxon>Alcaligenaceae</taxon>
        <taxon>Pigmentiphaga</taxon>
    </lineage>
</organism>
<evidence type="ECO:0000259" key="2">
    <source>
        <dbReference type="Pfam" id="PF01210"/>
    </source>
</evidence>
<dbReference type="OrthoDB" id="1073746at2"/>
<accession>A0A5C0B735</accession>
<dbReference type="EMBL" id="CP043046">
    <property type="protein sequence ID" value="QEI09360.1"/>
    <property type="molecule type" value="Genomic_DNA"/>
</dbReference>
<dbReference type="InterPro" id="IPR011128">
    <property type="entry name" value="G3P_DH_NAD-dep_N"/>
</dbReference>
<dbReference type="InterPro" id="IPR013328">
    <property type="entry name" value="6PGD_dom2"/>
</dbReference>
<dbReference type="InterPro" id="IPR051729">
    <property type="entry name" value="Opine/Lysopine_DH"/>
</dbReference>
<feature type="domain" description="Glycerol-3-phosphate dehydrogenase NAD-dependent N-terminal" evidence="2">
    <location>
        <begin position="2"/>
        <end position="104"/>
    </location>
</feature>
<evidence type="ECO:0000313" key="5">
    <source>
        <dbReference type="Proteomes" id="UP000325161"/>
    </source>
</evidence>
<dbReference type="Gene3D" id="3.40.50.720">
    <property type="entry name" value="NAD(P)-binding Rossmann-like Domain"/>
    <property type="match status" value="1"/>
</dbReference>
<dbReference type="InterPro" id="IPR036291">
    <property type="entry name" value="NAD(P)-bd_dom_sf"/>
</dbReference>
<dbReference type="SUPFAM" id="SSF48179">
    <property type="entry name" value="6-phosphogluconate dehydrogenase C-terminal domain-like"/>
    <property type="match status" value="1"/>
</dbReference>
<dbReference type="PANTHER" id="PTHR38015:SF1">
    <property type="entry name" value="OPINE DEHYDROGENASE DOMAIN-CONTAINING PROTEIN"/>
    <property type="match status" value="1"/>
</dbReference>
<proteinExistence type="predicted"/>
<keyword evidence="1" id="KW-0560">Oxidoreductase</keyword>
<dbReference type="SUPFAM" id="SSF51735">
    <property type="entry name" value="NAD(P)-binding Rossmann-fold domains"/>
    <property type="match status" value="1"/>
</dbReference>
<dbReference type="KEGG" id="pacr:FXN63_16025"/>
<dbReference type="Pfam" id="PF02317">
    <property type="entry name" value="Octopine_DH"/>
    <property type="match status" value="1"/>
</dbReference>
<feature type="domain" description="Opine dehydrogenase" evidence="3">
    <location>
        <begin position="180"/>
        <end position="320"/>
    </location>
</feature>
<dbReference type="Proteomes" id="UP000325161">
    <property type="component" value="Chromosome"/>
</dbReference>